<organism evidence="1 2">
    <name type="scientific">Paracoccus denitrificans (strain Pd 1222)</name>
    <dbReference type="NCBI Taxonomy" id="318586"/>
    <lineage>
        <taxon>Bacteria</taxon>
        <taxon>Pseudomonadati</taxon>
        <taxon>Pseudomonadota</taxon>
        <taxon>Alphaproteobacteria</taxon>
        <taxon>Rhodobacterales</taxon>
        <taxon>Paracoccaceae</taxon>
        <taxon>Paracoccus</taxon>
    </lineage>
</organism>
<dbReference type="EMBL" id="CP000489">
    <property type="protein sequence ID" value="ABL69264.1"/>
    <property type="molecule type" value="Genomic_DNA"/>
</dbReference>
<dbReference type="EnsemblBacteria" id="ABL69264">
    <property type="protein sequence ID" value="ABL69264"/>
    <property type="gene ID" value="Pden_1157"/>
</dbReference>
<proteinExistence type="predicted"/>
<evidence type="ECO:0000313" key="1">
    <source>
        <dbReference type="EMBL" id="ABL69264.1"/>
    </source>
</evidence>
<dbReference type="KEGG" id="pde:Pden_1157"/>
<reference evidence="2" key="1">
    <citation type="submission" date="2006-12" db="EMBL/GenBank/DDBJ databases">
        <title>Complete sequence of chromosome 1 of Paracoccus denitrificans PD1222.</title>
        <authorList>
            <person name="Copeland A."/>
            <person name="Lucas S."/>
            <person name="Lapidus A."/>
            <person name="Barry K."/>
            <person name="Detter J.C."/>
            <person name="Glavina del Rio T."/>
            <person name="Hammon N."/>
            <person name="Israni S."/>
            <person name="Dalin E."/>
            <person name="Tice H."/>
            <person name="Pitluck S."/>
            <person name="Munk A.C."/>
            <person name="Brettin T."/>
            <person name="Bruce D."/>
            <person name="Han C."/>
            <person name="Tapia R."/>
            <person name="Gilna P."/>
            <person name="Schmutz J."/>
            <person name="Larimer F."/>
            <person name="Land M."/>
            <person name="Hauser L."/>
            <person name="Kyrpides N."/>
            <person name="Lykidis A."/>
            <person name="Spiro S."/>
            <person name="Richardson D.J."/>
            <person name="Moir J.W.B."/>
            <person name="Ferguson S.J."/>
            <person name="van Spanning R.J.M."/>
            <person name="Richardson P."/>
        </authorList>
    </citation>
    <scope>NUCLEOTIDE SEQUENCE [LARGE SCALE GENOMIC DNA]</scope>
    <source>
        <strain evidence="2">Pd 1222</strain>
    </source>
</reference>
<keyword evidence="2" id="KW-1185">Reference proteome</keyword>
<dbReference type="AlphaFoldDB" id="A1B170"/>
<dbReference type="SUPFAM" id="SSF53807">
    <property type="entry name" value="Helical backbone' metal receptor"/>
    <property type="match status" value="1"/>
</dbReference>
<name>A1B170_PARDP</name>
<dbReference type="OrthoDB" id="9775594at2"/>
<dbReference type="eggNOG" id="COG0614">
    <property type="taxonomic scope" value="Bacteria"/>
</dbReference>
<dbReference type="Proteomes" id="UP000000361">
    <property type="component" value="Chromosome 1"/>
</dbReference>
<dbReference type="Gene3D" id="3.40.50.1980">
    <property type="entry name" value="Nitrogenase molybdenum iron protein domain"/>
    <property type="match status" value="1"/>
</dbReference>
<dbReference type="STRING" id="318586.Pden_1157"/>
<dbReference type="GeneID" id="93452374"/>
<protein>
    <submittedName>
        <fullName evidence="1">Periplasmic binding protein</fullName>
    </submittedName>
</protein>
<dbReference type="RefSeq" id="WP_011747484.1">
    <property type="nucleotide sequence ID" value="NC_008686.1"/>
</dbReference>
<sequence>MLAADPDIVIVGDPAHVARLDEDANLSQLRAGQEGRILVAPMGAHIRANRAVEQPLTVLWAASHFHPGLFPEAELIATVRDFCKSFFGTELDDGQIRTILGGRV</sequence>
<dbReference type="HOGENOM" id="CLU_2247418_0_0_5"/>
<accession>A1B170</accession>
<gene>
    <name evidence="1" type="ordered locus">Pden_1157</name>
</gene>
<evidence type="ECO:0000313" key="2">
    <source>
        <dbReference type="Proteomes" id="UP000000361"/>
    </source>
</evidence>